<gene>
    <name evidence="1" type="ORF">BBW65_02640</name>
</gene>
<dbReference type="RefSeq" id="WP_066339312.1">
    <property type="nucleotide sequence ID" value="NZ_CP016503.1"/>
</dbReference>
<reference evidence="2" key="1">
    <citation type="submission" date="2016-07" db="EMBL/GenBank/DDBJ databases">
        <authorList>
            <person name="Florea S."/>
            <person name="Webb J.S."/>
            <person name="Jaromczyk J."/>
            <person name="Schardl C.L."/>
        </authorList>
    </citation>
    <scope>NUCLEOTIDE SEQUENCE [LARGE SCALE GENOMIC DNA]</scope>
    <source>
        <strain evidence="2">MIT 01-6242</strain>
    </source>
</reference>
<dbReference type="KEGG" id="het:BBW65_02640"/>
<organism evidence="1 2">
    <name type="scientific">Helicobacter enhydrae</name>
    <dbReference type="NCBI Taxonomy" id="222136"/>
    <lineage>
        <taxon>Bacteria</taxon>
        <taxon>Pseudomonadati</taxon>
        <taxon>Campylobacterota</taxon>
        <taxon>Epsilonproteobacteria</taxon>
        <taxon>Campylobacterales</taxon>
        <taxon>Helicobacteraceae</taxon>
        <taxon>Helicobacter</taxon>
    </lineage>
</organism>
<sequence length="173" mass="18942">MRICALVFALIFAGCGYKPLAHFARSAFGESVYVEAQINPEFPKPSSALKDMLNQAIISRLHLLLVPKDEATSIIRIGFSSISFSPIAEDQDGFATHYRANVVVKISYKTIYGEDFSVSFDGSSDYAATQAMSSVSVQIAQFEAIKLAGQQAIDQFVAKLFYQGITHDAKKSQ</sequence>
<dbReference type="EMBL" id="CP016503">
    <property type="protein sequence ID" value="ANV97765.1"/>
    <property type="molecule type" value="Genomic_DNA"/>
</dbReference>
<keyword evidence="2" id="KW-1185">Reference proteome</keyword>
<dbReference type="GO" id="GO:0043165">
    <property type="term" value="P:Gram-negative-bacterium-type cell outer membrane assembly"/>
    <property type="evidence" value="ECO:0007669"/>
    <property type="project" value="InterPro"/>
</dbReference>
<evidence type="ECO:0000313" key="2">
    <source>
        <dbReference type="Proteomes" id="UP000092884"/>
    </source>
</evidence>
<evidence type="ECO:0000313" key="1">
    <source>
        <dbReference type="EMBL" id="ANV97765.1"/>
    </source>
</evidence>
<name>A0A1B1U4Z5_9HELI</name>
<dbReference type="Pfam" id="PF04390">
    <property type="entry name" value="LptE"/>
    <property type="match status" value="1"/>
</dbReference>
<protein>
    <recommendedName>
        <fullName evidence="3">Lipoprotein</fullName>
    </recommendedName>
</protein>
<dbReference type="STRING" id="222136.BBW65_02640"/>
<dbReference type="OrthoDB" id="5347351at2"/>
<dbReference type="InterPro" id="IPR007485">
    <property type="entry name" value="LPS_assembly_LptE"/>
</dbReference>
<dbReference type="GO" id="GO:0019867">
    <property type="term" value="C:outer membrane"/>
    <property type="evidence" value="ECO:0007669"/>
    <property type="project" value="InterPro"/>
</dbReference>
<evidence type="ECO:0008006" key="3">
    <source>
        <dbReference type="Google" id="ProtNLM"/>
    </source>
</evidence>
<dbReference type="AlphaFoldDB" id="A0A1B1U4Z5"/>
<accession>A0A1B1U4Z5</accession>
<dbReference type="PROSITE" id="PS51257">
    <property type="entry name" value="PROKAR_LIPOPROTEIN"/>
    <property type="match status" value="1"/>
</dbReference>
<dbReference type="Proteomes" id="UP000092884">
    <property type="component" value="Chromosome"/>
</dbReference>
<proteinExistence type="predicted"/>